<evidence type="ECO:0000313" key="4">
    <source>
        <dbReference type="Proteomes" id="UP001562354"/>
    </source>
</evidence>
<evidence type="ECO:0000313" key="3">
    <source>
        <dbReference type="EMBL" id="KAL1304216.1"/>
    </source>
</evidence>
<comment type="caution">
    <text evidence="3">The sequence shown here is derived from an EMBL/GenBank/DDBJ whole genome shotgun (WGS) entry which is preliminary data.</text>
</comment>
<dbReference type="Proteomes" id="UP001562354">
    <property type="component" value="Unassembled WGS sequence"/>
</dbReference>
<organism evidence="3 4">
    <name type="scientific">Neodothiora populina</name>
    <dbReference type="NCBI Taxonomy" id="2781224"/>
    <lineage>
        <taxon>Eukaryota</taxon>
        <taxon>Fungi</taxon>
        <taxon>Dikarya</taxon>
        <taxon>Ascomycota</taxon>
        <taxon>Pezizomycotina</taxon>
        <taxon>Dothideomycetes</taxon>
        <taxon>Dothideomycetidae</taxon>
        <taxon>Dothideales</taxon>
        <taxon>Dothioraceae</taxon>
        <taxon>Neodothiora</taxon>
    </lineage>
</organism>
<dbReference type="RefSeq" id="XP_069200491.1">
    <property type="nucleotide sequence ID" value="XM_069346376.1"/>
</dbReference>
<dbReference type="EMBL" id="JBFMKM010000009">
    <property type="protein sequence ID" value="KAL1304216.1"/>
    <property type="molecule type" value="Genomic_DNA"/>
</dbReference>
<keyword evidence="4" id="KW-1185">Reference proteome</keyword>
<proteinExistence type="predicted"/>
<evidence type="ECO:0000256" key="2">
    <source>
        <dbReference type="SAM" id="MobiDB-lite"/>
    </source>
</evidence>
<dbReference type="GeneID" id="95974340"/>
<feature type="compositionally biased region" description="Basic residues" evidence="2">
    <location>
        <begin position="290"/>
        <end position="300"/>
    </location>
</feature>
<feature type="compositionally biased region" description="Basic and acidic residues" evidence="2">
    <location>
        <begin position="354"/>
        <end position="370"/>
    </location>
</feature>
<sequence>MKDQTTKAARPGSQPVVDCLIDGISKLEQQMEKLKEARETIKTIQPAVDHIAFGDACGNIVVHWNATLNVHHSIFLELASLTKPSPGSLSDATHDGFTSIVNSINQAEQTVKSAVCTIKKNLLKQQNNLNLDTKTAPEGKATLDAQLTHEAPVGELTPSKRRKISINRREVIVPLLAGAARDQTATNESNGSGATSHRKLLEAKGKRDKVRPTAPAEKAESPSDKAGSPPRKAAGLYDSIYAIPEPAKSPPHSRTGPDMAPSAPQGRRKSFEDITDEVDAALRAKEEKRRLKKESKKRKRDSVASSIFDHSDIADAASSLPTSAPVKGGHEQPAKKKTRLEIGAGPSIGTTQSDKNRVESKGDGSKDDVVKRRRSSVFLNGNEKKAKRMRTG</sequence>
<feature type="region of interest" description="Disordered" evidence="2">
    <location>
        <begin position="182"/>
        <end position="392"/>
    </location>
</feature>
<feature type="compositionally biased region" description="Polar residues" evidence="2">
    <location>
        <begin position="183"/>
        <end position="195"/>
    </location>
</feature>
<protein>
    <submittedName>
        <fullName evidence="3">Uncharacterized protein</fullName>
    </submittedName>
</protein>
<feature type="compositionally biased region" description="Basic and acidic residues" evidence="2">
    <location>
        <begin position="280"/>
        <end position="289"/>
    </location>
</feature>
<gene>
    <name evidence="3" type="ORF">AAFC00_000637</name>
</gene>
<keyword evidence="1" id="KW-0175">Coiled coil</keyword>
<name>A0ABR3PDM2_9PEZI</name>
<evidence type="ECO:0000256" key="1">
    <source>
        <dbReference type="SAM" id="Coils"/>
    </source>
</evidence>
<reference evidence="3 4" key="1">
    <citation type="submission" date="2024-07" db="EMBL/GenBank/DDBJ databases">
        <title>Draft sequence of the Neodothiora populina.</title>
        <authorList>
            <person name="Drown D.D."/>
            <person name="Schuette U.S."/>
            <person name="Buechlein A.B."/>
            <person name="Rusch D.R."/>
            <person name="Winton L.W."/>
            <person name="Adams G.A."/>
        </authorList>
    </citation>
    <scope>NUCLEOTIDE SEQUENCE [LARGE SCALE GENOMIC DNA]</scope>
    <source>
        <strain evidence="3 4">CPC 39397</strain>
    </source>
</reference>
<accession>A0ABR3PDM2</accession>
<feature type="coiled-coil region" evidence="1">
    <location>
        <begin position="17"/>
        <end position="44"/>
    </location>
</feature>